<evidence type="ECO:0000313" key="3">
    <source>
        <dbReference type="Proteomes" id="UP001219605"/>
    </source>
</evidence>
<sequence>MAAATTWTVFQFASGRQPNVDMSDVRGRGTPRWVYWWLLVSTLCTFTSQVLSGFDRPLEIIVGVLSGCMAIFCGITLVVRRKA</sequence>
<evidence type="ECO:0000313" key="2">
    <source>
        <dbReference type="EMBL" id="WDZ84396.1"/>
    </source>
</evidence>
<dbReference type="RefSeq" id="WP_275030958.1">
    <property type="nucleotide sequence ID" value="NZ_CP118615.1"/>
</dbReference>
<accession>A0ABY7ZN21</accession>
<gene>
    <name evidence="2" type="ORF">PVK37_28800</name>
</gene>
<protein>
    <recommendedName>
        <fullName evidence="4">SdpI/YhfL protein family protein</fullName>
    </recommendedName>
</protein>
<evidence type="ECO:0008006" key="4">
    <source>
        <dbReference type="Google" id="ProtNLM"/>
    </source>
</evidence>
<dbReference type="EMBL" id="CP118615">
    <property type="protein sequence ID" value="WDZ84396.1"/>
    <property type="molecule type" value="Genomic_DNA"/>
</dbReference>
<keyword evidence="3" id="KW-1185">Reference proteome</keyword>
<evidence type="ECO:0000256" key="1">
    <source>
        <dbReference type="SAM" id="Phobius"/>
    </source>
</evidence>
<keyword evidence="1" id="KW-0812">Transmembrane</keyword>
<feature type="transmembrane region" description="Helical" evidence="1">
    <location>
        <begin position="33"/>
        <end position="54"/>
    </location>
</feature>
<reference evidence="2 3" key="1">
    <citation type="submission" date="2023-02" db="EMBL/GenBank/DDBJ databases">
        <authorList>
            <person name="Mo P."/>
        </authorList>
    </citation>
    <scope>NUCLEOTIDE SEQUENCE [LARGE SCALE GENOMIC DNA]</scope>
    <source>
        <strain evidence="2 3">HUAS 3</strain>
    </source>
</reference>
<dbReference type="Proteomes" id="UP001219605">
    <property type="component" value="Chromosome"/>
</dbReference>
<keyword evidence="1" id="KW-0472">Membrane</keyword>
<name>A0ABY7ZN21_9ACTN</name>
<keyword evidence="1" id="KW-1133">Transmembrane helix</keyword>
<organism evidence="2 3">
    <name type="scientific">Micromonospora cathayae</name>
    <dbReference type="NCBI Taxonomy" id="3028804"/>
    <lineage>
        <taxon>Bacteria</taxon>
        <taxon>Bacillati</taxon>
        <taxon>Actinomycetota</taxon>
        <taxon>Actinomycetes</taxon>
        <taxon>Micromonosporales</taxon>
        <taxon>Micromonosporaceae</taxon>
        <taxon>Micromonospora</taxon>
    </lineage>
</organism>
<feature type="transmembrane region" description="Helical" evidence="1">
    <location>
        <begin position="60"/>
        <end position="79"/>
    </location>
</feature>
<proteinExistence type="predicted"/>